<evidence type="ECO:0000313" key="2">
    <source>
        <dbReference type="EMBL" id="EHA57746.1"/>
    </source>
</evidence>
<organism evidence="2 3">
    <name type="scientific">Pyricularia oryzae (strain 70-15 / ATCC MYA-4617 / FGSC 8958)</name>
    <name type="common">Rice blast fungus</name>
    <name type="synonym">Magnaporthe oryzae</name>
    <dbReference type="NCBI Taxonomy" id="242507"/>
    <lineage>
        <taxon>Eukaryota</taxon>
        <taxon>Fungi</taxon>
        <taxon>Dikarya</taxon>
        <taxon>Ascomycota</taxon>
        <taxon>Pezizomycotina</taxon>
        <taxon>Sordariomycetes</taxon>
        <taxon>Sordariomycetidae</taxon>
        <taxon>Magnaporthales</taxon>
        <taxon>Pyriculariaceae</taxon>
        <taxon>Pyricularia</taxon>
    </lineage>
</organism>
<feature type="region of interest" description="Disordered" evidence="1">
    <location>
        <begin position="56"/>
        <end position="80"/>
    </location>
</feature>
<dbReference type="InParanoid" id="G4MM65"/>
<name>G4MM65_PYRO7</name>
<dbReference type="Proteomes" id="UP000009058">
    <property type="component" value="Chromosome 1"/>
</dbReference>
<protein>
    <submittedName>
        <fullName evidence="2">Uncharacterized protein</fullName>
    </submittedName>
</protein>
<dbReference type="SMR" id="G4MM65"/>
<evidence type="ECO:0000256" key="1">
    <source>
        <dbReference type="SAM" id="MobiDB-lite"/>
    </source>
</evidence>
<reference key="2">
    <citation type="submission" date="2011-05" db="EMBL/GenBank/DDBJ databases">
        <title>The Genome Sequence of Magnaporthe oryzae 70-15.</title>
        <authorList>
            <consortium name="The Broad Institute Genome Sequencing Platform"/>
            <person name="Ma L.-J."/>
            <person name="Dead R."/>
            <person name="Young S.K."/>
            <person name="Zeng Q."/>
            <person name="Gargeya S."/>
            <person name="Fitzgerald M."/>
            <person name="Haas B."/>
            <person name="Abouelleil A."/>
            <person name="Alvarado L."/>
            <person name="Arachchi H.M."/>
            <person name="Berlin A."/>
            <person name="Brown A."/>
            <person name="Chapman S.B."/>
            <person name="Chen Z."/>
            <person name="Dunbar C."/>
            <person name="Freedman E."/>
            <person name="Gearin G."/>
            <person name="Gellesch M."/>
            <person name="Goldberg J."/>
            <person name="Griggs A."/>
            <person name="Gujja S."/>
            <person name="Heiman D."/>
            <person name="Howarth C."/>
            <person name="Larson L."/>
            <person name="Lui A."/>
            <person name="MacDonald P.J.P."/>
            <person name="Mehta T."/>
            <person name="Montmayeur A."/>
            <person name="Murphy C."/>
            <person name="Neiman D."/>
            <person name="Pearson M."/>
            <person name="Priest M."/>
            <person name="Roberts A."/>
            <person name="Saif S."/>
            <person name="Shea T."/>
            <person name="Shenoy N."/>
            <person name="Sisk P."/>
            <person name="Stolte C."/>
            <person name="Sykes S."/>
            <person name="Yandava C."/>
            <person name="Wortman J."/>
            <person name="Nusbaum C."/>
            <person name="Birren B."/>
        </authorList>
    </citation>
    <scope>NUCLEOTIDE SEQUENCE</scope>
    <source>
        <strain>70-15</strain>
    </source>
</reference>
<dbReference type="RefSeq" id="XP_003710358.1">
    <property type="nucleotide sequence ID" value="XM_003710310.1"/>
</dbReference>
<dbReference type="HOGENOM" id="CLU_2050100_0_0_1"/>
<sequence>MVDEPLPVAFSPFWPGTREAYLMIPQCLGDNTGPQERLSEYYKSHALATRLKQQLKQQPTFDGQLQPPFGPSGPPECSWLDPKAEAVGQQLCQVAKEVLELVSHVNDVLIEEPPLQAGST</sequence>
<accession>G4MM65</accession>
<dbReference type="EMBL" id="CM001231">
    <property type="protein sequence ID" value="EHA57746.1"/>
    <property type="molecule type" value="Genomic_DNA"/>
</dbReference>
<dbReference type="GeneID" id="5051492"/>
<reference evidence="2 3" key="1">
    <citation type="journal article" date="2005" name="Nature">
        <title>The genome sequence of the rice blast fungus Magnaporthe grisea.</title>
        <authorList>
            <person name="Dean R.A."/>
            <person name="Talbot N.J."/>
            <person name="Ebbole D.J."/>
            <person name="Farman M.L."/>
            <person name="Mitchell T.K."/>
            <person name="Orbach M.J."/>
            <person name="Thon M."/>
            <person name="Kulkarni R."/>
            <person name="Xu J.R."/>
            <person name="Pan H."/>
            <person name="Read N.D."/>
            <person name="Lee Y.H."/>
            <person name="Carbone I."/>
            <person name="Brown D."/>
            <person name="Oh Y.Y."/>
            <person name="Donofrio N."/>
            <person name="Jeong J.S."/>
            <person name="Soanes D.M."/>
            <person name="Djonovic S."/>
            <person name="Kolomiets E."/>
            <person name="Rehmeyer C."/>
            <person name="Li W."/>
            <person name="Harding M."/>
            <person name="Kim S."/>
            <person name="Lebrun M.H."/>
            <person name="Bohnert H."/>
            <person name="Coughlan S."/>
            <person name="Butler J."/>
            <person name="Calvo S."/>
            <person name="Ma L.J."/>
            <person name="Nicol R."/>
            <person name="Purcell S."/>
            <person name="Nusbaum C."/>
            <person name="Galagan J.E."/>
            <person name="Birren B.W."/>
        </authorList>
    </citation>
    <scope>NUCLEOTIDE SEQUENCE [LARGE SCALE GENOMIC DNA]</scope>
    <source>
        <strain evidence="3">70-15 / ATCC MYA-4617 / FGSC 8958</strain>
    </source>
</reference>
<dbReference type="KEGG" id="mgr:MGG_13085"/>
<dbReference type="VEuPathDB" id="FungiDB:MGG_13085"/>
<keyword evidence="3" id="KW-1185">Reference proteome</keyword>
<proteinExistence type="predicted"/>
<dbReference type="AlphaFoldDB" id="G4MM65"/>
<gene>
    <name evidence="2" type="ORF">MGG_13085</name>
</gene>
<evidence type="ECO:0000313" key="3">
    <source>
        <dbReference type="Proteomes" id="UP000009058"/>
    </source>
</evidence>